<feature type="region of interest" description="Disordered" evidence="1">
    <location>
        <begin position="1"/>
        <end position="26"/>
    </location>
</feature>
<keyword evidence="3" id="KW-1185">Reference proteome</keyword>
<organism evidence="2 3">
    <name type="scientific">Lamprobacter modestohalophilus</name>
    <dbReference type="NCBI Taxonomy" id="1064514"/>
    <lineage>
        <taxon>Bacteria</taxon>
        <taxon>Pseudomonadati</taxon>
        <taxon>Pseudomonadota</taxon>
        <taxon>Gammaproteobacteria</taxon>
        <taxon>Chromatiales</taxon>
        <taxon>Chromatiaceae</taxon>
        <taxon>Lamprobacter</taxon>
    </lineage>
</organism>
<gene>
    <name evidence="2" type="ORF">CKO42_09070</name>
</gene>
<evidence type="ECO:0000313" key="2">
    <source>
        <dbReference type="EMBL" id="MBK1618586.1"/>
    </source>
</evidence>
<proteinExistence type="predicted"/>
<evidence type="ECO:0000256" key="1">
    <source>
        <dbReference type="SAM" id="MobiDB-lite"/>
    </source>
</evidence>
<evidence type="ECO:0000313" key="3">
    <source>
        <dbReference type="Proteomes" id="UP001138768"/>
    </source>
</evidence>
<name>A0A9X1B4B7_9GAMM</name>
<comment type="caution">
    <text evidence="2">The sequence shown here is derived from an EMBL/GenBank/DDBJ whole genome shotgun (WGS) entry which is preliminary data.</text>
</comment>
<reference evidence="2 3" key="1">
    <citation type="journal article" date="2020" name="Microorganisms">
        <title>Osmotic Adaptation and Compatible Solute Biosynthesis of Phototrophic Bacteria as Revealed from Genome Analyses.</title>
        <authorList>
            <person name="Imhoff J.F."/>
            <person name="Rahn T."/>
            <person name="Kunzel S."/>
            <person name="Keller A."/>
            <person name="Neulinger S.C."/>
        </authorList>
    </citation>
    <scope>NUCLEOTIDE SEQUENCE [LARGE SCALE GENOMIC DNA]</scope>
    <source>
        <strain evidence="2 3">DSM 25653</strain>
    </source>
</reference>
<feature type="compositionally biased region" description="Basic and acidic residues" evidence="1">
    <location>
        <begin position="14"/>
        <end position="23"/>
    </location>
</feature>
<dbReference type="AlphaFoldDB" id="A0A9X1B4B7"/>
<protein>
    <submittedName>
        <fullName evidence="2">Uncharacterized protein</fullName>
    </submittedName>
</protein>
<sequence>MRRRALARSYVEGSRSREPEKTSQMRTRFKARHRLSFRFLSNLLLEMTMDDEGVCPECEEAFSQEGYNENDPLLLAHLQAEALEEPVYSQGEDPQVLDHLQAEALEEPDYSQEEGPQVLAHPQAAALEEEALEEEALEEEEFEEEDEDEDLEGETCEYCDQPAVSNPEPDVFLCEDCDAGRDDSFFKNASEW</sequence>
<dbReference type="Proteomes" id="UP001138768">
    <property type="component" value="Unassembled WGS sequence"/>
</dbReference>
<feature type="compositionally biased region" description="Acidic residues" evidence="1">
    <location>
        <begin position="127"/>
        <end position="157"/>
    </location>
</feature>
<dbReference type="EMBL" id="NRRY01000011">
    <property type="protein sequence ID" value="MBK1618586.1"/>
    <property type="molecule type" value="Genomic_DNA"/>
</dbReference>
<accession>A0A9X1B4B7</accession>
<feature type="region of interest" description="Disordered" evidence="1">
    <location>
        <begin position="98"/>
        <end position="165"/>
    </location>
</feature>